<feature type="transmembrane region" description="Helical" evidence="6">
    <location>
        <begin position="79"/>
        <end position="98"/>
    </location>
</feature>
<gene>
    <name evidence="8" type="ORF">GGR25_003797</name>
</gene>
<sequence>MTTAETSTSSPAHPQGIVGLVPVILFCLIWSSAFAAAKIALPHCPPLLLLTGRFLAAGGLMLVIAAAIGRLRMPDRTSLMKLALLGVLNNAIYLGFSFSGMRTVSSAFGAVLISTNPLLVAMLAAPLLGERLTARKLAGLVLGLVGVAIVLRSRLAGAEDLHGSALVACGLVALVLGTVLFKKWKPGGDLFTGTALQSLAGGVVLLPVALATESVGDINPTPALAGAFAYLVVAVSIGAFWLWFRLLQTRTATEASALHFLMPPLGLLFGWLVFREPVSAVDMLGIVPIAIGIALVTRG</sequence>
<dbReference type="PANTHER" id="PTHR32322">
    <property type="entry name" value="INNER MEMBRANE TRANSPORTER"/>
    <property type="match status" value="1"/>
</dbReference>
<dbReference type="Pfam" id="PF00892">
    <property type="entry name" value="EamA"/>
    <property type="match status" value="2"/>
</dbReference>
<feature type="transmembrane region" description="Helical" evidence="6">
    <location>
        <begin position="256"/>
        <end position="274"/>
    </location>
</feature>
<feature type="domain" description="EamA" evidence="7">
    <location>
        <begin position="165"/>
        <end position="297"/>
    </location>
</feature>
<evidence type="ECO:0000256" key="4">
    <source>
        <dbReference type="ARBA" id="ARBA00022989"/>
    </source>
</evidence>
<evidence type="ECO:0000256" key="3">
    <source>
        <dbReference type="ARBA" id="ARBA00022692"/>
    </source>
</evidence>
<dbReference type="EMBL" id="JACIDS010000005">
    <property type="protein sequence ID" value="MBB3932733.1"/>
    <property type="molecule type" value="Genomic_DNA"/>
</dbReference>
<accession>A0A840AU26</accession>
<feature type="transmembrane region" description="Helical" evidence="6">
    <location>
        <begin position="161"/>
        <end position="181"/>
    </location>
</feature>
<feature type="transmembrane region" description="Helical" evidence="6">
    <location>
        <begin position="17"/>
        <end position="41"/>
    </location>
</feature>
<protein>
    <submittedName>
        <fullName evidence="8">Drug/metabolite transporter (DMT)-like permease</fullName>
    </submittedName>
</protein>
<feature type="transmembrane region" description="Helical" evidence="6">
    <location>
        <begin position="223"/>
        <end position="244"/>
    </location>
</feature>
<proteinExistence type="inferred from homology"/>
<dbReference type="SUPFAM" id="SSF103481">
    <property type="entry name" value="Multidrug resistance efflux transporter EmrE"/>
    <property type="match status" value="2"/>
</dbReference>
<feature type="transmembrane region" description="Helical" evidence="6">
    <location>
        <begin position="137"/>
        <end position="155"/>
    </location>
</feature>
<dbReference type="InterPro" id="IPR037185">
    <property type="entry name" value="EmrE-like"/>
</dbReference>
<feature type="transmembrane region" description="Helical" evidence="6">
    <location>
        <begin position="104"/>
        <end position="125"/>
    </location>
</feature>
<organism evidence="8 9">
    <name type="scientific">Kaistia hirudinis</name>
    <dbReference type="NCBI Taxonomy" id="1293440"/>
    <lineage>
        <taxon>Bacteria</taxon>
        <taxon>Pseudomonadati</taxon>
        <taxon>Pseudomonadota</taxon>
        <taxon>Alphaproteobacteria</taxon>
        <taxon>Hyphomicrobiales</taxon>
        <taxon>Kaistiaceae</taxon>
        <taxon>Kaistia</taxon>
    </lineage>
</organism>
<comment type="similarity">
    <text evidence="2">Belongs to the EamA transporter family.</text>
</comment>
<evidence type="ECO:0000256" key="5">
    <source>
        <dbReference type="ARBA" id="ARBA00023136"/>
    </source>
</evidence>
<keyword evidence="3 6" id="KW-0812">Transmembrane</keyword>
<keyword evidence="5 6" id="KW-0472">Membrane</keyword>
<dbReference type="InterPro" id="IPR000620">
    <property type="entry name" value="EamA_dom"/>
</dbReference>
<keyword evidence="9" id="KW-1185">Reference proteome</keyword>
<evidence type="ECO:0000256" key="1">
    <source>
        <dbReference type="ARBA" id="ARBA00004141"/>
    </source>
</evidence>
<feature type="transmembrane region" description="Helical" evidence="6">
    <location>
        <begin position="47"/>
        <end position="67"/>
    </location>
</feature>
<feature type="domain" description="EamA" evidence="7">
    <location>
        <begin position="19"/>
        <end position="151"/>
    </location>
</feature>
<feature type="transmembrane region" description="Helical" evidence="6">
    <location>
        <begin position="190"/>
        <end position="211"/>
    </location>
</feature>
<comment type="subcellular location">
    <subcellularLocation>
        <location evidence="1">Membrane</location>
        <topology evidence="1">Multi-pass membrane protein</topology>
    </subcellularLocation>
</comment>
<evidence type="ECO:0000313" key="8">
    <source>
        <dbReference type="EMBL" id="MBB3932733.1"/>
    </source>
</evidence>
<dbReference type="PANTHER" id="PTHR32322:SF2">
    <property type="entry name" value="EAMA DOMAIN-CONTAINING PROTEIN"/>
    <property type="match status" value="1"/>
</dbReference>
<dbReference type="InterPro" id="IPR050638">
    <property type="entry name" value="AA-Vitamin_Transporters"/>
</dbReference>
<dbReference type="Proteomes" id="UP000553963">
    <property type="component" value="Unassembled WGS sequence"/>
</dbReference>
<dbReference type="RefSeq" id="WP_183400405.1">
    <property type="nucleotide sequence ID" value="NZ_JACIDS010000005.1"/>
</dbReference>
<name>A0A840AU26_9HYPH</name>
<comment type="caution">
    <text evidence="8">The sequence shown here is derived from an EMBL/GenBank/DDBJ whole genome shotgun (WGS) entry which is preliminary data.</text>
</comment>
<evidence type="ECO:0000256" key="6">
    <source>
        <dbReference type="SAM" id="Phobius"/>
    </source>
</evidence>
<evidence type="ECO:0000259" key="7">
    <source>
        <dbReference type="Pfam" id="PF00892"/>
    </source>
</evidence>
<evidence type="ECO:0000256" key="2">
    <source>
        <dbReference type="ARBA" id="ARBA00007362"/>
    </source>
</evidence>
<dbReference type="GO" id="GO:0016020">
    <property type="term" value="C:membrane"/>
    <property type="evidence" value="ECO:0007669"/>
    <property type="project" value="UniProtKB-SubCell"/>
</dbReference>
<feature type="transmembrane region" description="Helical" evidence="6">
    <location>
        <begin position="280"/>
        <end position="297"/>
    </location>
</feature>
<dbReference type="AlphaFoldDB" id="A0A840AU26"/>
<keyword evidence="4 6" id="KW-1133">Transmembrane helix</keyword>
<reference evidence="8 9" key="1">
    <citation type="submission" date="2020-08" db="EMBL/GenBank/DDBJ databases">
        <title>Genomic Encyclopedia of Type Strains, Phase IV (KMG-IV): sequencing the most valuable type-strain genomes for metagenomic binning, comparative biology and taxonomic classification.</title>
        <authorList>
            <person name="Goeker M."/>
        </authorList>
    </citation>
    <scope>NUCLEOTIDE SEQUENCE [LARGE SCALE GENOMIC DNA]</scope>
    <source>
        <strain evidence="8 9">DSM 25966</strain>
    </source>
</reference>
<evidence type="ECO:0000313" key="9">
    <source>
        <dbReference type="Proteomes" id="UP000553963"/>
    </source>
</evidence>